<dbReference type="Proteomes" id="UP000464954">
    <property type="component" value="Chromosome"/>
</dbReference>
<dbReference type="KEGG" id="taer:GT409_13095"/>
<evidence type="ECO:0000313" key="2">
    <source>
        <dbReference type="Proteomes" id="UP000464954"/>
    </source>
</evidence>
<protein>
    <recommendedName>
        <fullName evidence="3">Beta-agarase</fullName>
    </recommendedName>
</protein>
<name>A0A6P1ME49_9BACT</name>
<gene>
    <name evidence="1" type="ORF">GT409_13095</name>
</gene>
<dbReference type="SUPFAM" id="SSF51445">
    <property type="entry name" value="(Trans)glycosidases"/>
    <property type="match status" value="1"/>
</dbReference>
<keyword evidence="2" id="KW-1185">Reference proteome</keyword>
<reference evidence="1 2" key="1">
    <citation type="submission" date="2020-01" db="EMBL/GenBank/DDBJ databases">
        <title>Ponticoccus aerotolerans gen. nov., sp. nov., an anaerobic bacterium and proposal of Ponticoccusceae fam. nov., Ponticoccusles ord. nov. and Ponticoccuse classis nov. in the phylum Kiritimatiellaeota.</title>
        <authorList>
            <person name="Zhou L.Y."/>
            <person name="Du Z.J."/>
        </authorList>
    </citation>
    <scope>NUCLEOTIDE SEQUENCE [LARGE SCALE GENOMIC DNA]</scope>
    <source>
        <strain evidence="1 2">S-5007</strain>
    </source>
</reference>
<evidence type="ECO:0000313" key="1">
    <source>
        <dbReference type="EMBL" id="QHI70338.1"/>
    </source>
</evidence>
<dbReference type="InterPro" id="IPR017853">
    <property type="entry name" value="GH"/>
</dbReference>
<proteinExistence type="predicted"/>
<accession>A0A6P1ME49</accession>
<sequence length="646" mass="73077">MRWILYIAVAAVLSGYAERNQHPLKDRRPLELEMRERQVEVTSAGKSASAVLTPADKVWDCSSKLWMLVDIENNGRAPVMVRANVTAKNSESWKKVTGGISVPGGKSATLPVLILHQEDDAALRQVFGEMRGYPGGYQYSGWRQIPASKINRIKLDFFTDGDEVDCDVSNLRAAVDFEFPTIGNLKENYVPVTDEFGQNRHADWPEKIHSETNLVQALQRETAELQKFQPLENRSRWGGWTGGERFDASGHFQTLERDDVWCLVDPDGYPFWSLGIDCLNLDAGKTKTPGVGKWNPRLKNLQKKYGDNWRAESVDFMHRRLHVWGVNTLGNWSSADFYQVGRTPYTVAVHFWRNVIPEKGGDASKALPDVFHPDFSKHVFDAVRKFQTEATDPWCIGFFIDNELSFAQPVSPAAKALNAPEDCFTRQEFIRQLQEKYGDFATLKAAWGSEASSWAELRAGGKGSWRDLQDLSEMWYRKYFGTCRDSMRELAPHKLYLGSRINHTGNKTALSICAEFADVVSINLYDYTPDVLQVPNGFNAPVMIGEFHFGTITERGVWGCGLCTAMDIEHAADLFEVYMTAAMKNPLIVGAHWFQMFDQPLTGRGDGENYRIGFVDGTDTPYPDMVNACRRTAEQLYLLRESLNEH</sequence>
<dbReference type="Gene3D" id="3.20.20.80">
    <property type="entry name" value="Glycosidases"/>
    <property type="match status" value="1"/>
</dbReference>
<dbReference type="EMBL" id="CP047593">
    <property type="protein sequence ID" value="QHI70338.1"/>
    <property type="molecule type" value="Genomic_DNA"/>
</dbReference>
<dbReference type="Gene3D" id="2.60.120.430">
    <property type="entry name" value="Galactose-binding lectin"/>
    <property type="match status" value="1"/>
</dbReference>
<dbReference type="AlphaFoldDB" id="A0A6P1ME49"/>
<dbReference type="RefSeq" id="WP_160629515.1">
    <property type="nucleotide sequence ID" value="NZ_CP047593.1"/>
</dbReference>
<evidence type="ECO:0008006" key="3">
    <source>
        <dbReference type="Google" id="ProtNLM"/>
    </source>
</evidence>
<organism evidence="1 2">
    <name type="scientific">Tichowtungia aerotolerans</name>
    <dbReference type="NCBI Taxonomy" id="2697043"/>
    <lineage>
        <taxon>Bacteria</taxon>
        <taxon>Pseudomonadati</taxon>
        <taxon>Kiritimatiellota</taxon>
        <taxon>Tichowtungiia</taxon>
        <taxon>Tichowtungiales</taxon>
        <taxon>Tichowtungiaceae</taxon>
        <taxon>Tichowtungia</taxon>
    </lineage>
</organism>